<protein>
    <recommendedName>
        <fullName evidence="2">OmpA-like domain-containing protein</fullName>
    </recommendedName>
</protein>
<dbReference type="Gene3D" id="3.30.1330.60">
    <property type="entry name" value="OmpA-like domain"/>
    <property type="match status" value="1"/>
</dbReference>
<evidence type="ECO:0000313" key="3">
    <source>
        <dbReference type="EMBL" id="GHD52297.1"/>
    </source>
</evidence>
<evidence type="ECO:0000256" key="1">
    <source>
        <dbReference type="PROSITE-ProRule" id="PRU00473"/>
    </source>
</evidence>
<name>A0A918XSE0_9PROT</name>
<reference evidence="3" key="1">
    <citation type="journal article" date="2014" name="Int. J. Syst. Evol. Microbiol.">
        <title>Complete genome sequence of Corynebacterium casei LMG S-19264T (=DSM 44701T), isolated from a smear-ripened cheese.</title>
        <authorList>
            <consortium name="US DOE Joint Genome Institute (JGI-PGF)"/>
            <person name="Walter F."/>
            <person name="Albersmeier A."/>
            <person name="Kalinowski J."/>
            <person name="Ruckert C."/>
        </authorList>
    </citation>
    <scope>NUCLEOTIDE SEQUENCE</scope>
    <source>
        <strain evidence="3">KCTC 42651</strain>
    </source>
</reference>
<reference evidence="3" key="2">
    <citation type="submission" date="2020-09" db="EMBL/GenBank/DDBJ databases">
        <authorList>
            <person name="Sun Q."/>
            <person name="Kim S."/>
        </authorList>
    </citation>
    <scope>NUCLEOTIDE SEQUENCE</scope>
    <source>
        <strain evidence="3">KCTC 42651</strain>
    </source>
</reference>
<sequence length="100" mass="11121">MRVPFEPNQSALPTASTAGLDALIARLRKDDSLRVQLLAYADGDEDNANKARRLSLSRALAVRAYLIDKQIQSTRMDVRALGNRTKESPKDRVDVVLVSR</sequence>
<dbReference type="Pfam" id="PF00691">
    <property type="entry name" value="OmpA"/>
    <property type="match status" value="1"/>
</dbReference>
<proteinExistence type="predicted"/>
<feature type="domain" description="OmpA-like" evidence="2">
    <location>
        <begin position="1"/>
        <end position="100"/>
    </location>
</feature>
<evidence type="ECO:0000313" key="4">
    <source>
        <dbReference type="Proteomes" id="UP000630353"/>
    </source>
</evidence>
<dbReference type="InterPro" id="IPR006665">
    <property type="entry name" value="OmpA-like"/>
</dbReference>
<dbReference type="GO" id="GO:0016020">
    <property type="term" value="C:membrane"/>
    <property type="evidence" value="ECO:0007669"/>
    <property type="project" value="UniProtKB-UniRule"/>
</dbReference>
<gene>
    <name evidence="3" type="ORF">GCM10017083_27410</name>
</gene>
<dbReference type="InterPro" id="IPR036737">
    <property type="entry name" value="OmpA-like_sf"/>
</dbReference>
<dbReference type="Proteomes" id="UP000630353">
    <property type="component" value="Unassembled WGS sequence"/>
</dbReference>
<dbReference type="AlphaFoldDB" id="A0A918XSE0"/>
<keyword evidence="1" id="KW-0472">Membrane</keyword>
<dbReference type="PROSITE" id="PS51123">
    <property type="entry name" value="OMPA_2"/>
    <property type="match status" value="1"/>
</dbReference>
<accession>A0A918XSE0</accession>
<evidence type="ECO:0000259" key="2">
    <source>
        <dbReference type="PROSITE" id="PS51123"/>
    </source>
</evidence>
<keyword evidence="4" id="KW-1185">Reference proteome</keyword>
<dbReference type="EMBL" id="BMZS01000006">
    <property type="protein sequence ID" value="GHD52297.1"/>
    <property type="molecule type" value="Genomic_DNA"/>
</dbReference>
<comment type="caution">
    <text evidence="3">The sequence shown here is derived from an EMBL/GenBank/DDBJ whole genome shotgun (WGS) entry which is preliminary data.</text>
</comment>
<dbReference type="SUPFAM" id="SSF103088">
    <property type="entry name" value="OmpA-like"/>
    <property type="match status" value="1"/>
</dbReference>
<organism evidence="3 4">
    <name type="scientific">Thalassobaculum fulvum</name>
    <dbReference type="NCBI Taxonomy" id="1633335"/>
    <lineage>
        <taxon>Bacteria</taxon>
        <taxon>Pseudomonadati</taxon>
        <taxon>Pseudomonadota</taxon>
        <taxon>Alphaproteobacteria</taxon>
        <taxon>Rhodospirillales</taxon>
        <taxon>Thalassobaculaceae</taxon>
        <taxon>Thalassobaculum</taxon>
    </lineage>
</organism>